<dbReference type="Pfam" id="PF17990">
    <property type="entry name" value="LodA_N"/>
    <property type="match status" value="1"/>
</dbReference>
<protein>
    <recommendedName>
        <fullName evidence="6">L-lysine 6-oxidase</fullName>
    </recommendedName>
</protein>
<dbReference type="InterPro" id="IPR041173">
    <property type="entry name" value="LodA_C"/>
</dbReference>
<gene>
    <name evidence="4" type="ORF">RDB_LOCUS88382</name>
</gene>
<dbReference type="InterPro" id="IPR041168">
    <property type="entry name" value="LodA_N"/>
</dbReference>
<dbReference type="Pfam" id="PF18417">
    <property type="entry name" value="LodA_C"/>
    <property type="match status" value="1"/>
</dbReference>
<accession>A0A8H3E567</accession>
<feature type="region of interest" description="Disordered" evidence="1">
    <location>
        <begin position="313"/>
        <end position="388"/>
    </location>
</feature>
<feature type="domain" description="L-Lysine epsilon oxidase N-terminal" evidence="2">
    <location>
        <begin position="14"/>
        <end position="231"/>
    </location>
</feature>
<comment type="caution">
    <text evidence="4">The sequence shown here is derived from an EMBL/GenBank/DDBJ whole genome shotgun (WGS) entry which is preliminary data.</text>
</comment>
<dbReference type="AlphaFoldDB" id="A0A8H3E567"/>
<evidence type="ECO:0000313" key="5">
    <source>
        <dbReference type="Proteomes" id="UP000663827"/>
    </source>
</evidence>
<evidence type="ECO:0000259" key="3">
    <source>
        <dbReference type="Pfam" id="PF18417"/>
    </source>
</evidence>
<dbReference type="Proteomes" id="UP000663827">
    <property type="component" value="Unassembled WGS sequence"/>
</dbReference>
<dbReference type="EMBL" id="CAJNJQ010001817">
    <property type="protein sequence ID" value="CAE7151062.1"/>
    <property type="molecule type" value="Genomic_DNA"/>
</dbReference>
<feature type="domain" description="L-lysine epsilon oxidase C-terminal" evidence="3">
    <location>
        <begin position="388"/>
        <end position="512"/>
    </location>
</feature>
<name>A0A8H3E567_9AGAM</name>
<sequence length="595" mass="68051">MSVKPEDIACVDIYPPINVARVGDSSEHFIGSEVPGVEPTPDGGFKDKDHKIKKQAARFRVYAFDKDSKPLGEITNDGYSLSWKVHVANKKAAWITHRSRFKFVKEVGRDDLRNPDVQGLPEGQKKPYEYTNTRTELIIDPGEKVVEGANVKDVFLDGQFGNDKEIPLHKDVRLGELRTDEKGRLLVLASDGKSFPASGNPDEMLQNGFDNAGWVDKVCDGTVRVTVKSKSQPELDIPVRNRATVMTAPPRFSSGTHAPTTLYELMEEIYERRRRREAGSEYKVGEVIYYRDIYPLFKRIYLLSWTNNRPKMNQRHGPRNMKLYFDNPELADPSPSSKDARADVFDKLRAPVIDGDKKNEKTRDDQAEGGHMPPLAGDAGDPVPGERDSWASLTQLQWHRFKKWSEGDFEPGNKEDQKSYESFDKIPLDEQPSALTKAALEWTIGAALYPGIECFWIAEGEDMYKPAKQDEPWNRFRFADTVTPGDLSKGLCLPWQSDFNMCNTHWWPSVRPDDAVTEVYFNQVKRDTQPDQLATKLTQRVKWHRGIEGENRNERNTNMVRNWNKLGFIARQLYETAPDQLEIHIERQRHPDMPA</sequence>
<evidence type="ECO:0000256" key="1">
    <source>
        <dbReference type="SAM" id="MobiDB-lite"/>
    </source>
</evidence>
<evidence type="ECO:0000313" key="4">
    <source>
        <dbReference type="EMBL" id="CAE7151062.1"/>
    </source>
</evidence>
<organism evidence="4 5">
    <name type="scientific">Rhizoctonia solani</name>
    <dbReference type="NCBI Taxonomy" id="456999"/>
    <lineage>
        <taxon>Eukaryota</taxon>
        <taxon>Fungi</taxon>
        <taxon>Dikarya</taxon>
        <taxon>Basidiomycota</taxon>
        <taxon>Agaricomycotina</taxon>
        <taxon>Agaricomycetes</taxon>
        <taxon>Cantharellales</taxon>
        <taxon>Ceratobasidiaceae</taxon>
        <taxon>Rhizoctonia</taxon>
    </lineage>
</organism>
<reference evidence="4" key="1">
    <citation type="submission" date="2021-01" db="EMBL/GenBank/DDBJ databases">
        <authorList>
            <person name="Kaushik A."/>
        </authorList>
    </citation>
    <scope>NUCLEOTIDE SEQUENCE</scope>
    <source>
        <strain evidence="4">AG5</strain>
    </source>
</reference>
<evidence type="ECO:0008006" key="6">
    <source>
        <dbReference type="Google" id="ProtNLM"/>
    </source>
</evidence>
<proteinExistence type="predicted"/>
<evidence type="ECO:0000259" key="2">
    <source>
        <dbReference type="Pfam" id="PF17990"/>
    </source>
</evidence>
<feature type="compositionally biased region" description="Basic and acidic residues" evidence="1">
    <location>
        <begin position="338"/>
        <end position="368"/>
    </location>
</feature>